<sequence>MKRIKIKLNVPESTVEYYHLMEQWENEGGAIPVKSKEDLIPGDKIPFSEGDTFRVVSGSIDLIDEAFYYIVDVEPVSETDAVPADHDET</sequence>
<dbReference type="EMBL" id="QGGB01000006">
    <property type="protein sequence ID" value="PWN06539.1"/>
    <property type="molecule type" value="Genomic_DNA"/>
</dbReference>
<organism evidence="1 2">
    <name type="scientific">Rhodohalobacter mucosus</name>
    <dbReference type="NCBI Taxonomy" id="2079485"/>
    <lineage>
        <taxon>Bacteria</taxon>
        <taxon>Pseudomonadati</taxon>
        <taxon>Balneolota</taxon>
        <taxon>Balneolia</taxon>
        <taxon>Balneolales</taxon>
        <taxon>Balneolaceae</taxon>
        <taxon>Rhodohalobacter</taxon>
    </lineage>
</organism>
<dbReference type="AlphaFoldDB" id="A0A316TT77"/>
<dbReference type="OrthoDB" id="1525291at2"/>
<reference evidence="1 2" key="1">
    <citation type="submission" date="2018-05" db="EMBL/GenBank/DDBJ databases">
        <title>Rhodohalobacter halophilus gen. nov., sp. nov., a moderately halophilic member of the family Balneolaceae.</title>
        <authorList>
            <person name="Liu Z.-W."/>
        </authorList>
    </citation>
    <scope>NUCLEOTIDE SEQUENCE [LARGE SCALE GENOMIC DNA]</scope>
    <source>
        <strain evidence="1 2">8A47</strain>
    </source>
</reference>
<proteinExistence type="predicted"/>
<evidence type="ECO:0000313" key="1">
    <source>
        <dbReference type="EMBL" id="PWN06539.1"/>
    </source>
</evidence>
<dbReference type="Proteomes" id="UP000245533">
    <property type="component" value="Unassembled WGS sequence"/>
</dbReference>
<name>A0A316TT77_9BACT</name>
<dbReference type="RefSeq" id="WP_109646654.1">
    <property type="nucleotide sequence ID" value="NZ_QGGB01000006.1"/>
</dbReference>
<protein>
    <submittedName>
        <fullName evidence="1">Uncharacterized protein</fullName>
    </submittedName>
</protein>
<comment type="caution">
    <text evidence="1">The sequence shown here is derived from an EMBL/GenBank/DDBJ whole genome shotgun (WGS) entry which is preliminary data.</text>
</comment>
<accession>A0A316TT77</accession>
<gene>
    <name evidence="1" type="ORF">DDZ15_08440</name>
</gene>
<evidence type="ECO:0000313" key="2">
    <source>
        <dbReference type="Proteomes" id="UP000245533"/>
    </source>
</evidence>
<keyword evidence="2" id="KW-1185">Reference proteome</keyword>